<evidence type="ECO:0000313" key="3">
    <source>
        <dbReference type="Proteomes" id="UP000234433"/>
    </source>
</evidence>
<organism evidence="2 3">
    <name type="scientific">Brevibacterium antiquum CNRZ 918</name>
    <dbReference type="NCBI Taxonomy" id="1255637"/>
    <lineage>
        <taxon>Bacteria</taxon>
        <taxon>Bacillati</taxon>
        <taxon>Actinomycetota</taxon>
        <taxon>Actinomycetes</taxon>
        <taxon>Micrococcales</taxon>
        <taxon>Brevibacteriaceae</taxon>
        <taxon>Brevibacterium</taxon>
    </lineage>
</organism>
<gene>
    <name evidence="2" type="ORF">BANT918_02379</name>
</gene>
<dbReference type="AlphaFoldDB" id="A0A2H1KEI8"/>
<accession>A0A2H1KEI8</accession>
<sequence>MGGMREAYHRWGIVNENVVAPSELDAEFDRFIEQVRAEAWDEGYETGCSSPYGTATPSGKPYDPEPNPYRIEGKHE</sequence>
<protein>
    <submittedName>
        <fullName evidence="2">Uncharacterized protein</fullName>
    </submittedName>
</protein>
<evidence type="ECO:0000256" key="1">
    <source>
        <dbReference type="SAM" id="MobiDB-lite"/>
    </source>
</evidence>
<reference evidence="2 3" key="1">
    <citation type="submission" date="2017-03" db="EMBL/GenBank/DDBJ databases">
        <authorList>
            <person name="Afonso C.L."/>
            <person name="Miller P.J."/>
            <person name="Scott M.A."/>
            <person name="Spackman E."/>
            <person name="Goraichik I."/>
            <person name="Dimitrov K.M."/>
            <person name="Suarez D.L."/>
            <person name="Swayne D.E."/>
        </authorList>
    </citation>
    <scope>NUCLEOTIDE SEQUENCE [LARGE SCALE GENOMIC DNA]</scope>
    <source>
        <strain evidence="2 3">CNRZ 918</strain>
    </source>
</reference>
<feature type="compositionally biased region" description="Polar residues" evidence="1">
    <location>
        <begin position="47"/>
        <end position="57"/>
    </location>
</feature>
<proteinExistence type="predicted"/>
<evidence type="ECO:0000313" key="2">
    <source>
        <dbReference type="EMBL" id="SMX97988.1"/>
    </source>
</evidence>
<name>A0A2H1KEI8_9MICO</name>
<feature type="region of interest" description="Disordered" evidence="1">
    <location>
        <begin position="42"/>
        <end position="76"/>
    </location>
</feature>
<dbReference type="EMBL" id="FXZD01000007">
    <property type="protein sequence ID" value="SMX97988.1"/>
    <property type="molecule type" value="Genomic_DNA"/>
</dbReference>
<dbReference type="Proteomes" id="UP000234433">
    <property type="component" value="Unassembled WGS sequence"/>
</dbReference>